<dbReference type="PANTHER" id="PTHR47256">
    <property type="entry name" value="ZN(II)2CYS6 TRANSCRIPTION FACTOR (EUROFUNG)-RELATED"/>
    <property type="match status" value="1"/>
</dbReference>
<dbReference type="eggNOG" id="ENOG502SP7J">
    <property type="taxonomic scope" value="Eukaryota"/>
</dbReference>
<dbReference type="PANTHER" id="PTHR47256:SF4">
    <property type="entry name" value="ZN(II)2CYS6 TRANSCRIPTION FACTOR (EUROFUNG)"/>
    <property type="match status" value="1"/>
</dbReference>
<feature type="domain" description="Zn(2)-C6 fungal-type" evidence="7">
    <location>
        <begin position="40"/>
        <end position="69"/>
    </location>
</feature>
<keyword evidence="9" id="KW-1185">Reference proteome</keyword>
<dbReference type="PROSITE" id="PS00463">
    <property type="entry name" value="ZN2_CY6_FUNGAL_1"/>
    <property type="match status" value="1"/>
</dbReference>
<evidence type="ECO:0000256" key="3">
    <source>
        <dbReference type="ARBA" id="ARBA00023125"/>
    </source>
</evidence>
<proteinExistence type="predicted"/>
<dbReference type="HOGENOM" id="CLU_007003_8_2_1"/>
<dbReference type="GO" id="GO:0003677">
    <property type="term" value="F:DNA binding"/>
    <property type="evidence" value="ECO:0007669"/>
    <property type="project" value="UniProtKB-KW"/>
</dbReference>
<dbReference type="GO" id="GO:0000981">
    <property type="term" value="F:DNA-binding transcription factor activity, RNA polymerase II-specific"/>
    <property type="evidence" value="ECO:0007669"/>
    <property type="project" value="InterPro"/>
</dbReference>
<evidence type="ECO:0000256" key="4">
    <source>
        <dbReference type="ARBA" id="ARBA00023163"/>
    </source>
</evidence>
<feature type="compositionally biased region" description="Polar residues" evidence="6">
    <location>
        <begin position="1"/>
        <end position="11"/>
    </location>
</feature>
<feature type="region of interest" description="Disordered" evidence="6">
    <location>
        <begin position="1"/>
        <end position="29"/>
    </location>
</feature>
<evidence type="ECO:0000313" key="9">
    <source>
        <dbReference type="Proteomes" id="UP000006701"/>
    </source>
</evidence>
<reference evidence="8 9" key="1">
    <citation type="journal article" date="2008" name="PLoS Genet.">
        <title>Genomic islands in the pathogenic filamentous fungus Aspergillus fumigatus.</title>
        <authorList>
            <person name="Fedorova N.D."/>
            <person name="Khaldi N."/>
            <person name="Joardar V.S."/>
            <person name="Maiti R."/>
            <person name="Amedeo P."/>
            <person name="Anderson M.J."/>
            <person name="Crabtree J."/>
            <person name="Silva J.C."/>
            <person name="Badger J.H."/>
            <person name="Albarraq A."/>
            <person name="Angiuoli S."/>
            <person name="Bussey H."/>
            <person name="Bowyer P."/>
            <person name="Cotty P.J."/>
            <person name="Dyer P.S."/>
            <person name="Egan A."/>
            <person name="Galens K."/>
            <person name="Fraser-Liggett C.M."/>
            <person name="Haas B.J."/>
            <person name="Inman J.M."/>
            <person name="Kent R."/>
            <person name="Lemieux S."/>
            <person name="Malavazi I."/>
            <person name="Orvis J."/>
            <person name="Roemer T."/>
            <person name="Ronning C.M."/>
            <person name="Sundaram J.P."/>
            <person name="Sutton G."/>
            <person name="Turner G."/>
            <person name="Venter J.C."/>
            <person name="White O.R."/>
            <person name="Whitty B.R."/>
            <person name="Youngman P."/>
            <person name="Wolfe K.H."/>
            <person name="Goldman G.H."/>
            <person name="Wortman J.R."/>
            <person name="Jiang B."/>
            <person name="Denning D.W."/>
            <person name="Nierman W.C."/>
        </authorList>
    </citation>
    <scope>NUCLEOTIDE SEQUENCE [LARGE SCALE GENOMIC DNA]</scope>
    <source>
        <strain evidence="9">ATCC 1007 / CBS 513.65 / DSM 816 / NCTC 3887 / NRRL 1</strain>
    </source>
</reference>
<dbReference type="CDD" id="cd12148">
    <property type="entry name" value="fungal_TF_MHR"/>
    <property type="match status" value="1"/>
</dbReference>
<dbReference type="Pfam" id="PF04082">
    <property type="entry name" value="Fungal_trans"/>
    <property type="match status" value="1"/>
</dbReference>
<keyword evidence="4" id="KW-0804">Transcription</keyword>
<dbReference type="InterPro" id="IPR053187">
    <property type="entry name" value="Notoamide_regulator"/>
</dbReference>
<keyword evidence="2" id="KW-0805">Transcription regulation</keyword>
<dbReference type="RefSeq" id="XP_001270355.1">
    <property type="nucleotide sequence ID" value="XM_001270354.1"/>
</dbReference>
<name>A1CMZ2_ASPCL</name>
<protein>
    <submittedName>
        <fullName evidence="8">C6 transcription factor, putative</fullName>
    </submittedName>
</protein>
<dbReference type="SMART" id="SM00066">
    <property type="entry name" value="GAL4"/>
    <property type="match status" value="1"/>
</dbReference>
<evidence type="ECO:0000313" key="8">
    <source>
        <dbReference type="EMBL" id="EAW08929.1"/>
    </source>
</evidence>
<keyword evidence="1" id="KW-0479">Metal-binding</keyword>
<evidence type="ECO:0000259" key="7">
    <source>
        <dbReference type="PROSITE" id="PS50048"/>
    </source>
</evidence>
<keyword evidence="3" id="KW-0238">DNA-binding</keyword>
<dbReference type="Gene3D" id="4.10.240.10">
    <property type="entry name" value="Zn(2)-C6 fungal-type DNA-binding domain"/>
    <property type="match status" value="1"/>
</dbReference>
<dbReference type="SUPFAM" id="SSF57701">
    <property type="entry name" value="Zn2/Cys6 DNA-binding domain"/>
    <property type="match status" value="1"/>
</dbReference>
<dbReference type="CDD" id="cd00067">
    <property type="entry name" value="GAL4"/>
    <property type="match status" value="1"/>
</dbReference>
<dbReference type="KEGG" id="act:ACLA_098710"/>
<accession>A1CMZ2</accession>
<evidence type="ECO:0000256" key="2">
    <source>
        <dbReference type="ARBA" id="ARBA00023015"/>
    </source>
</evidence>
<dbReference type="InterPro" id="IPR036864">
    <property type="entry name" value="Zn2-C6_fun-type_DNA-bd_sf"/>
</dbReference>
<evidence type="ECO:0000256" key="6">
    <source>
        <dbReference type="SAM" id="MobiDB-lite"/>
    </source>
</evidence>
<dbReference type="InterPro" id="IPR001138">
    <property type="entry name" value="Zn2Cys6_DnaBD"/>
</dbReference>
<sequence length="664" mass="75685">MSESQEQSSSRPLAPAPGRPLKRNVSSDGLVPARRYKTTACKACKRKKLKCRGGPPCQPCQTHGIECEVDEMSDMRRKNAMERKVEQLERVSDTLMELVGALRESETRRVAQLLNLIRSNASFDELQRFLEQQFAPGEMDSTPELRDIQTQLSQGPEVAPLGWRYLRVDRLADDPVHRVPAAPWTRVTNDADLVSHLLSLWMTWTYPWLNWLDKDLFLRDMMQGNLNCPFCSPFLVNAILSEACYYSDYPEVFTVPGDMHSRGDQFYDEARRLFESEEDEGASPSLPTIQGLMVLFIRMTLMGKDRMGWVYMDLAVRGAREYAEMHPPRSTDSPDERKAINRTLWGIFSIASTASVTLMKHLDLQPPKRPPISKVWHLIHVSDIWRPYPYPTDVGIPSHITCVFDHWCAIASITAKICQTFHNEEDRIPRAELPPVVTRHYGQLQQWYADLPDCLQVEALTVPHALSLHFFYHTTVMQIFGFLKATDEVLDPQIVENARTICIDNARRIAFLIGIHRDKWGIGRMAPSTIQWLSIGMFTLLDALDSDDNRAAFIDMCTVARAIARRFPLATGILRMIQISANEMPILLPAETDALFTDLETQGWEGKDSQTFSTFYPNFATVVRQGNREEADDLMDRSLEKWDKLTILDQREGSGDGSGDRSVQ</sequence>
<evidence type="ECO:0000256" key="5">
    <source>
        <dbReference type="ARBA" id="ARBA00023242"/>
    </source>
</evidence>
<dbReference type="OrthoDB" id="2593732at2759"/>
<dbReference type="AlphaFoldDB" id="A1CMZ2"/>
<dbReference type="GeneID" id="4702455"/>
<keyword evidence="5" id="KW-0539">Nucleus</keyword>
<dbReference type="GO" id="GO:0008270">
    <property type="term" value="F:zinc ion binding"/>
    <property type="evidence" value="ECO:0007669"/>
    <property type="project" value="InterPro"/>
</dbReference>
<dbReference type="InterPro" id="IPR007219">
    <property type="entry name" value="XnlR_reg_dom"/>
</dbReference>
<dbReference type="VEuPathDB" id="FungiDB:ACLA_098710"/>
<dbReference type="GO" id="GO:0006351">
    <property type="term" value="P:DNA-templated transcription"/>
    <property type="evidence" value="ECO:0007669"/>
    <property type="project" value="InterPro"/>
</dbReference>
<evidence type="ECO:0000256" key="1">
    <source>
        <dbReference type="ARBA" id="ARBA00022723"/>
    </source>
</evidence>
<dbReference type="PROSITE" id="PS50048">
    <property type="entry name" value="ZN2_CY6_FUNGAL_2"/>
    <property type="match status" value="1"/>
</dbReference>
<dbReference type="Pfam" id="PF00172">
    <property type="entry name" value="Zn_clus"/>
    <property type="match status" value="1"/>
</dbReference>
<organism evidence="8 9">
    <name type="scientific">Aspergillus clavatus (strain ATCC 1007 / CBS 513.65 / DSM 816 / NCTC 3887 / NRRL 1 / QM 1276 / 107)</name>
    <dbReference type="NCBI Taxonomy" id="344612"/>
    <lineage>
        <taxon>Eukaryota</taxon>
        <taxon>Fungi</taxon>
        <taxon>Dikarya</taxon>
        <taxon>Ascomycota</taxon>
        <taxon>Pezizomycotina</taxon>
        <taxon>Eurotiomycetes</taxon>
        <taxon>Eurotiomycetidae</taxon>
        <taxon>Eurotiales</taxon>
        <taxon>Aspergillaceae</taxon>
        <taxon>Aspergillus</taxon>
        <taxon>Aspergillus subgen. Fumigati</taxon>
    </lineage>
</organism>
<dbReference type="EMBL" id="DS027058">
    <property type="protein sequence ID" value="EAW08929.1"/>
    <property type="molecule type" value="Genomic_DNA"/>
</dbReference>
<dbReference type="OMA" id="APSTIQW"/>
<dbReference type="Proteomes" id="UP000006701">
    <property type="component" value="Unassembled WGS sequence"/>
</dbReference>
<dbReference type="STRING" id="344612.A1CMZ2"/>
<gene>
    <name evidence="8" type="ORF">ACLA_098710</name>
</gene>